<gene>
    <name evidence="2" type="ORF">E4L96_15180</name>
</gene>
<dbReference type="AlphaFoldDB" id="A0A4Y9S6G1"/>
<dbReference type="Proteomes" id="UP000298438">
    <property type="component" value="Unassembled WGS sequence"/>
</dbReference>
<dbReference type="RefSeq" id="WP_181017621.1">
    <property type="nucleotide sequence ID" value="NZ_SPVF01000194.1"/>
</dbReference>
<dbReference type="SUPFAM" id="SSF50974">
    <property type="entry name" value="Nitrous oxide reductase, N-terminal domain"/>
    <property type="match status" value="1"/>
</dbReference>
<accession>A0A4Y9S6G1</accession>
<sequence length="469" mass="48735">SLAGCGGGGGAGGGGTGGGGQGHDSGNGGQQAQLIDRSVTSYAVIKVRTRPSGSTASASSASTGSWIALAEKPQRMIDTRATAPDRKLLLSGGAEYLPPSGWSLIDAALHASGQVTAVLVGERDIRLVRLDAQGTVLRTDTLADPAALTDPYYGDPLQLRDPAAMHPYATRDTARLAAVGDDIVLVLRTGRNAVIAYRLSQPAQAAAALAQRWRTVVEPGTTIGNVWLTGGSYDPFGDLQHNWQVFMDVDASGRVAVAVPLNRTELSIDHAAHFHEPMPETFSGSLVTVLAADGQRQTATLVDPVKKSQLSTVRWLGDDEVAVAGRILTTVKDDGTGWDGYVARVRPSTRSVAPLATIDTGSGDHIFDLARLPDGRLLAAGVAGYWQNPAGASISEGAAPLLALLGAEGQFQRRLAFAGGARHNQLRSVAPWGARWLVGGMADGPGTHTGDADDSLIRANGVLREVAAE</sequence>
<feature type="region of interest" description="Disordered" evidence="1">
    <location>
        <begin position="1"/>
        <end position="31"/>
    </location>
</feature>
<comment type="caution">
    <text evidence="2">The sequence shown here is derived from an EMBL/GenBank/DDBJ whole genome shotgun (WGS) entry which is preliminary data.</text>
</comment>
<evidence type="ECO:0008006" key="4">
    <source>
        <dbReference type="Google" id="ProtNLM"/>
    </source>
</evidence>
<protein>
    <recommendedName>
        <fullName evidence="4">Lipoprotein LpqB beta-propeller domain-containing protein</fullName>
    </recommendedName>
</protein>
<keyword evidence="3" id="KW-1185">Reference proteome</keyword>
<dbReference type="InterPro" id="IPR011045">
    <property type="entry name" value="N2O_reductase_N"/>
</dbReference>
<evidence type="ECO:0000313" key="2">
    <source>
        <dbReference type="EMBL" id="TFW17006.1"/>
    </source>
</evidence>
<evidence type="ECO:0000256" key="1">
    <source>
        <dbReference type="SAM" id="MobiDB-lite"/>
    </source>
</evidence>
<organism evidence="2 3">
    <name type="scientific">Zemynaea arenosa</name>
    <dbReference type="NCBI Taxonomy" id="2561931"/>
    <lineage>
        <taxon>Bacteria</taxon>
        <taxon>Pseudomonadati</taxon>
        <taxon>Pseudomonadota</taxon>
        <taxon>Betaproteobacteria</taxon>
        <taxon>Burkholderiales</taxon>
        <taxon>Oxalobacteraceae</taxon>
        <taxon>Telluria group</taxon>
        <taxon>Zemynaea</taxon>
    </lineage>
</organism>
<proteinExistence type="predicted"/>
<name>A0A4Y9S6G1_9BURK</name>
<reference evidence="2 3" key="1">
    <citation type="submission" date="2019-03" db="EMBL/GenBank/DDBJ databases">
        <title>Draft Genome Sequence of Massilia arenosa sp. nov., a Novel Massilia Species Isolated from a Sandy-loam Maize Soil.</title>
        <authorList>
            <person name="Raths R."/>
            <person name="Peta V."/>
            <person name="Bucking H."/>
        </authorList>
    </citation>
    <scope>NUCLEOTIDE SEQUENCE [LARGE SCALE GENOMIC DNA]</scope>
    <source>
        <strain evidence="2 3">MC02</strain>
    </source>
</reference>
<evidence type="ECO:0000313" key="3">
    <source>
        <dbReference type="Proteomes" id="UP000298438"/>
    </source>
</evidence>
<feature type="compositionally biased region" description="Gly residues" evidence="1">
    <location>
        <begin position="1"/>
        <end position="29"/>
    </location>
</feature>
<dbReference type="EMBL" id="SPVF01000194">
    <property type="protein sequence ID" value="TFW17006.1"/>
    <property type="molecule type" value="Genomic_DNA"/>
</dbReference>
<feature type="non-terminal residue" evidence="2">
    <location>
        <position position="1"/>
    </location>
</feature>